<dbReference type="AlphaFoldDB" id="A0A6G3QS60"/>
<evidence type="ECO:0000256" key="1">
    <source>
        <dbReference type="SAM" id="MobiDB-lite"/>
    </source>
</evidence>
<name>A0A6G3QS60_9ACTN</name>
<feature type="region of interest" description="Disordered" evidence="1">
    <location>
        <begin position="152"/>
        <end position="181"/>
    </location>
</feature>
<dbReference type="EMBL" id="JAAGMD010000245">
    <property type="protein sequence ID" value="NEA86185.1"/>
    <property type="molecule type" value="Genomic_DNA"/>
</dbReference>
<sequence length="181" mass="19282">HDPDGRPAPPRGFDAVAEAVLGDEPLGPSGGTMAEPVARISDAVREGRLDPAARLAGQTVSEATAALGPEHPEVLRLRELTAYIDYLASRPEPALRTCLDLAAIHRRAGDAEAAYSSVRGAATAWRAVRDPHLGLELGRELVGLWAELAADEGPAADEPEELESARARMDRLTARARTRQD</sequence>
<proteinExistence type="predicted"/>
<feature type="compositionally biased region" description="Basic and acidic residues" evidence="1">
    <location>
        <begin position="163"/>
        <end position="181"/>
    </location>
</feature>
<organism evidence="2">
    <name type="scientific">Streptomyces sp. SID14436</name>
    <dbReference type="NCBI Taxonomy" id="2706070"/>
    <lineage>
        <taxon>Bacteria</taxon>
        <taxon>Bacillati</taxon>
        <taxon>Actinomycetota</taxon>
        <taxon>Actinomycetes</taxon>
        <taxon>Kitasatosporales</taxon>
        <taxon>Streptomycetaceae</taxon>
        <taxon>Streptomyces</taxon>
    </lineage>
</organism>
<accession>A0A6G3QS60</accession>
<gene>
    <name evidence="2" type="ORF">G3I53_09055</name>
</gene>
<reference evidence="2" key="1">
    <citation type="submission" date="2020-01" db="EMBL/GenBank/DDBJ databases">
        <title>Insect and environment-associated Actinomycetes.</title>
        <authorList>
            <person name="Currrie C."/>
            <person name="Chevrette M."/>
            <person name="Carlson C."/>
            <person name="Stubbendieck R."/>
            <person name="Wendt-Pienkowski E."/>
        </authorList>
    </citation>
    <scope>NUCLEOTIDE SEQUENCE</scope>
    <source>
        <strain evidence="2">SID14436</strain>
    </source>
</reference>
<feature type="non-terminal residue" evidence="2">
    <location>
        <position position="1"/>
    </location>
</feature>
<protein>
    <submittedName>
        <fullName evidence="2">Tetratricopeptide repeat protein</fullName>
    </submittedName>
</protein>
<comment type="caution">
    <text evidence="2">The sequence shown here is derived from an EMBL/GenBank/DDBJ whole genome shotgun (WGS) entry which is preliminary data.</text>
</comment>
<evidence type="ECO:0000313" key="2">
    <source>
        <dbReference type="EMBL" id="NEA86185.1"/>
    </source>
</evidence>